<name>A0A4V5ZP90_9EURY</name>
<reference evidence="2 3" key="1">
    <citation type="submission" date="2019-04" db="EMBL/GenBank/DDBJ databases">
        <title>Natronomonas sp. F20-122 a newhaloarchaeon isolated from a saline saltern of Isla Bacuta, Huelva, Spain.</title>
        <authorList>
            <person name="Duran-Viseras A."/>
            <person name="Sanchez-Porro C."/>
            <person name="Ventosa A."/>
        </authorList>
    </citation>
    <scope>NUCLEOTIDE SEQUENCE [LARGE SCALE GENOMIC DNA]</scope>
    <source>
        <strain evidence="2 3">F20-122</strain>
    </source>
</reference>
<comment type="caution">
    <text evidence="2">The sequence shown here is derived from an EMBL/GenBank/DDBJ whole genome shotgun (WGS) entry which is preliminary data.</text>
</comment>
<sequence>MATKRMGTSERIVRTVATEADSDPVELPPLYDAIDPDALDALVDRMSNGTVSFAYAGYEVTVRSDESIDLDERSMDGSASEVAVSGD</sequence>
<gene>
    <name evidence="2" type="ORF">DM868_03425</name>
</gene>
<dbReference type="EMBL" id="QKNX01000001">
    <property type="protein sequence ID" value="TKR28143.1"/>
    <property type="molecule type" value="Genomic_DNA"/>
</dbReference>
<dbReference type="Pfam" id="PF18545">
    <property type="entry name" value="HalOD1"/>
    <property type="match status" value="1"/>
</dbReference>
<evidence type="ECO:0000313" key="3">
    <source>
        <dbReference type="Proteomes" id="UP000308037"/>
    </source>
</evidence>
<feature type="domain" description="Halobacterial output" evidence="1">
    <location>
        <begin position="8"/>
        <end position="70"/>
    </location>
</feature>
<accession>A0A4V5ZP90</accession>
<organism evidence="2 3">
    <name type="scientific">Natronomonas salsuginis</name>
    <dbReference type="NCBI Taxonomy" id="2217661"/>
    <lineage>
        <taxon>Archaea</taxon>
        <taxon>Methanobacteriati</taxon>
        <taxon>Methanobacteriota</taxon>
        <taxon>Stenosarchaea group</taxon>
        <taxon>Halobacteria</taxon>
        <taxon>Halobacteriales</taxon>
        <taxon>Natronomonadaceae</taxon>
        <taxon>Natronomonas</taxon>
    </lineage>
</organism>
<evidence type="ECO:0000259" key="1">
    <source>
        <dbReference type="Pfam" id="PF18545"/>
    </source>
</evidence>
<dbReference type="OrthoDB" id="205616at2157"/>
<dbReference type="RefSeq" id="WP_137275442.1">
    <property type="nucleotide sequence ID" value="NZ_QKNX01000001.1"/>
</dbReference>
<dbReference type="InterPro" id="IPR040624">
    <property type="entry name" value="HalOD1"/>
</dbReference>
<proteinExistence type="predicted"/>
<protein>
    <recommendedName>
        <fullName evidence="1">Halobacterial output domain-containing protein</fullName>
    </recommendedName>
</protein>
<keyword evidence="3" id="KW-1185">Reference proteome</keyword>
<evidence type="ECO:0000313" key="2">
    <source>
        <dbReference type="EMBL" id="TKR28143.1"/>
    </source>
</evidence>
<dbReference type="AlphaFoldDB" id="A0A4V5ZP90"/>
<dbReference type="Proteomes" id="UP000308037">
    <property type="component" value="Unassembled WGS sequence"/>
</dbReference>